<dbReference type="Pfam" id="PF04087">
    <property type="entry name" value="DUF389"/>
    <property type="match status" value="1"/>
</dbReference>
<dbReference type="PANTHER" id="PTHR20992">
    <property type="entry name" value="AT15442P-RELATED"/>
    <property type="match status" value="1"/>
</dbReference>
<feature type="transmembrane region" description="Helical" evidence="1">
    <location>
        <begin position="121"/>
        <end position="139"/>
    </location>
</feature>
<keyword evidence="3" id="KW-1185">Reference proteome</keyword>
<organism evidence="2 3">
    <name type="scientific">Sandaracinobacter neustonicus</name>
    <dbReference type="NCBI Taxonomy" id="1715348"/>
    <lineage>
        <taxon>Bacteria</taxon>
        <taxon>Pseudomonadati</taxon>
        <taxon>Pseudomonadota</taxon>
        <taxon>Alphaproteobacteria</taxon>
        <taxon>Sphingomonadales</taxon>
        <taxon>Sphingosinicellaceae</taxon>
        <taxon>Sandaracinobacter</taxon>
    </lineage>
</organism>
<gene>
    <name evidence="2" type="ORF">FJQ54_14770</name>
</gene>
<protein>
    <submittedName>
        <fullName evidence="2">DUF389 domain-containing protein</fullName>
    </submittedName>
</protein>
<keyword evidence="1" id="KW-0812">Transmembrane</keyword>
<evidence type="ECO:0000313" key="2">
    <source>
        <dbReference type="EMBL" id="TPE59059.1"/>
    </source>
</evidence>
<proteinExistence type="predicted"/>
<feature type="transmembrane region" description="Helical" evidence="1">
    <location>
        <begin position="64"/>
        <end position="82"/>
    </location>
</feature>
<evidence type="ECO:0000313" key="3">
    <source>
        <dbReference type="Proteomes" id="UP000319897"/>
    </source>
</evidence>
<reference evidence="2 3" key="1">
    <citation type="submission" date="2019-06" db="EMBL/GenBank/DDBJ databases">
        <authorList>
            <person name="Lee I."/>
            <person name="Jang G.I."/>
            <person name="Hwang C.Y."/>
        </authorList>
    </citation>
    <scope>NUCLEOTIDE SEQUENCE [LARGE SCALE GENOMIC DNA]</scope>
    <source>
        <strain evidence="2 3">PAMC 28131</strain>
    </source>
</reference>
<dbReference type="EMBL" id="VFSU01000032">
    <property type="protein sequence ID" value="TPE59059.1"/>
    <property type="molecule type" value="Genomic_DNA"/>
</dbReference>
<feature type="transmembrane region" description="Helical" evidence="1">
    <location>
        <begin position="88"/>
        <end position="109"/>
    </location>
</feature>
<dbReference type="Proteomes" id="UP000319897">
    <property type="component" value="Unassembled WGS sequence"/>
</dbReference>
<feature type="transmembrane region" description="Helical" evidence="1">
    <location>
        <begin position="211"/>
        <end position="232"/>
    </location>
</feature>
<evidence type="ECO:0000256" key="1">
    <source>
        <dbReference type="SAM" id="Phobius"/>
    </source>
</evidence>
<dbReference type="AlphaFoldDB" id="A0A501XF65"/>
<name>A0A501XF65_9SPHN</name>
<comment type="caution">
    <text evidence="2">The sequence shown here is derived from an EMBL/GenBank/DDBJ whole genome shotgun (WGS) entry which is preliminary data.</text>
</comment>
<sequence>MLVRLAMADADLNAPAATRIEDRADTQSPRMIRKLRAWHRRSIVAPVDHAGILSRVQAEASWSARYAFMIAMSAGIAIMGMLLSSPAIVTGAMLISPLMAPIVGLGFALATFDWPEVRKSLIALAVGTLLAIAVTGGLVLMSPLQDMTSEILSRTRPNLFDLLVAVFSALAGGYATIKGRGETIVGVALATSLMPPLAAVGYGLATLNMPVAAGGFALFLTNFIAIALSVALVGRFYGFGSFLSPRQTRRQAVALVLLFVALAVPLGLSLKQIAWEAWATRTIRGHVTREFGDHSRIVALDPDFSGQKLVIRATVLTDRMHGKATDDLERRLTKLLNRPVQLQLSQVLVNQSAAQAELNRPRSSDSARADQLARADMAARLSLVANVPVEAVLVDPVARLATAQVTTARPLVELMQAEQRLTEDSPGWSVRILPIAGPLPDLPVPEAGLTKADDSGLDALVWALSRRGTNSVRLTPRRLSGEPMARAVARGQAVAAALEARGLVVEQAAPVAADAALEREEGLVAARSVRIDALAPAPVPEAEDVAQAKERPVATG</sequence>
<feature type="transmembrane region" description="Helical" evidence="1">
    <location>
        <begin position="184"/>
        <end position="205"/>
    </location>
</feature>
<keyword evidence="1" id="KW-1133">Transmembrane helix</keyword>
<feature type="transmembrane region" description="Helical" evidence="1">
    <location>
        <begin position="159"/>
        <end position="177"/>
    </location>
</feature>
<dbReference type="OrthoDB" id="9790659at2"/>
<feature type="transmembrane region" description="Helical" evidence="1">
    <location>
        <begin position="252"/>
        <end position="270"/>
    </location>
</feature>
<dbReference type="InterPro" id="IPR005240">
    <property type="entry name" value="DUF389"/>
</dbReference>
<accession>A0A501XF65</accession>
<dbReference type="PANTHER" id="PTHR20992:SF9">
    <property type="entry name" value="AT15442P-RELATED"/>
    <property type="match status" value="1"/>
</dbReference>
<keyword evidence="1" id="KW-0472">Membrane</keyword>